<name>A0A086SUS9_HAPC1</name>
<dbReference type="HOGENOM" id="CLU_371711_0_0_1"/>
<dbReference type="Proteomes" id="UP000029964">
    <property type="component" value="Unassembled WGS sequence"/>
</dbReference>
<comment type="caution">
    <text evidence="1">The sequence shown here is derived from an EMBL/GenBank/DDBJ whole genome shotgun (WGS) entry which is preliminary data.</text>
</comment>
<dbReference type="EMBL" id="JPKY01000161">
    <property type="protein sequence ID" value="KFH40861.1"/>
    <property type="molecule type" value="Genomic_DNA"/>
</dbReference>
<dbReference type="AlphaFoldDB" id="A0A086SUS9"/>
<evidence type="ECO:0000313" key="1">
    <source>
        <dbReference type="EMBL" id="KFH40861.1"/>
    </source>
</evidence>
<gene>
    <name evidence="1" type="ORF">ACRE_084430</name>
</gene>
<keyword evidence="2" id="KW-1185">Reference proteome</keyword>
<evidence type="ECO:0000313" key="2">
    <source>
        <dbReference type="Proteomes" id="UP000029964"/>
    </source>
</evidence>
<dbReference type="OrthoDB" id="5354164at2759"/>
<reference evidence="2" key="1">
    <citation type="journal article" date="2014" name="Genome Announc.">
        <title>Genome sequence and annotation of Acremonium chrysogenum, producer of the beta-lactam antibiotic cephalosporin C.</title>
        <authorList>
            <person name="Terfehr D."/>
            <person name="Dahlmann T.A."/>
            <person name="Specht T."/>
            <person name="Zadra I."/>
            <person name="Kuernsteiner H."/>
            <person name="Kueck U."/>
        </authorList>
    </citation>
    <scope>NUCLEOTIDE SEQUENCE [LARGE SCALE GENOMIC DNA]</scope>
    <source>
        <strain evidence="2">ATCC 11550 / CBS 779.69 / DSM 880 / IAM 14645 / JCM 23072 / IMI 49137</strain>
    </source>
</reference>
<protein>
    <submittedName>
        <fullName evidence="1">Uncharacterized protein</fullName>
    </submittedName>
</protein>
<organism evidence="1 2">
    <name type="scientific">Hapsidospora chrysogenum (strain ATCC 11550 / CBS 779.69 / DSM 880 / IAM 14645 / JCM 23072 / IMI 49137)</name>
    <name type="common">Acremonium chrysogenum</name>
    <dbReference type="NCBI Taxonomy" id="857340"/>
    <lineage>
        <taxon>Eukaryota</taxon>
        <taxon>Fungi</taxon>
        <taxon>Dikarya</taxon>
        <taxon>Ascomycota</taxon>
        <taxon>Pezizomycotina</taxon>
        <taxon>Sordariomycetes</taxon>
        <taxon>Hypocreomycetidae</taxon>
        <taxon>Hypocreales</taxon>
        <taxon>Bionectriaceae</taxon>
        <taxon>Hapsidospora</taxon>
    </lineage>
</organism>
<sequence length="670" mass="74994">MYRMGASTLAWFAELGNKIRSTPQSHRPELSWLLHLATAAKEINGDRPDIARKLVKYGCRRGTRFLGGRETGSGMRTPFFGLCGPEVTSALDQENEVECGIEYLRQIASISQLGAHEALISYSGEIRGYPYVEWTTVSPVEPHLAKCDPEASGGDGATKKHARWIHFEASTNDVNIMPQLVERLEAIERRGEMCEISTDPDNHICPVKRAKRTMGAQAHVSWNNPPGVFRMQLPANTRTPTFRRQGGKRVGFGDFRLWLVNPPGTNVDEHRAQSRLADRGDLTDLAQGLTWLLYKASGERLSEYLLAYLRKRKRLESAATQAAKDADMDSMANEMVQRDVPDCFATMTAHIQRPVDWIVSLRILEVANRVYGPLHGATVSLRIIDQDLSKVLWMPESLKRVRTSPGSSQLTKFRDAVRVPVDRHVDTMTRAESFSCIAMFESGHFNINPDKLSEVIALCSEDSIFVSEILLSSPDIDASQLGLRHMVGNIGHAGMVLMVSPLEPRIRQVQHNAALVDHLPYDHKSTDSFAETSLHLSFTKWKMPLDWTNTGEIDQEIFLLESVADIDVLGRERHSPDVLSFSYECQVDEDAGGRDVVSLDSWEELLDHPPCIGIMRARSNWTARLAATSILIQQGRGHTAVVVGDGRICLMCLEEFYSDPEPHMPQVVIY</sequence>
<accession>A0A086SUS9</accession>
<proteinExistence type="predicted"/>